<sequence length="158" mass="17678">MPLSVELDSADLKILIALQKDARITNKKLAAAAGVAASTCLTRMKRLRDLGVIQGFSVKLNEQRLGRPVDAFLAIRMNPHRQPLVEPFIEQTLDRPEVREIFHLTGPDDFLVRVAAEDLSSLQGLVLNHFTARNEVAMVRTNLIFQKWQGDPILPVSE</sequence>
<dbReference type="Gene3D" id="1.10.10.10">
    <property type="entry name" value="Winged helix-like DNA-binding domain superfamily/Winged helix DNA-binding domain"/>
    <property type="match status" value="1"/>
</dbReference>
<dbReference type="SUPFAM" id="SSF54909">
    <property type="entry name" value="Dimeric alpha+beta barrel"/>
    <property type="match status" value="1"/>
</dbReference>
<dbReference type="InterPro" id="IPR019887">
    <property type="entry name" value="Tscrpt_reg_AsnC/Lrp_C"/>
</dbReference>
<dbReference type="Pfam" id="PF13412">
    <property type="entry name" value="HTH_24"/>
    <property type="match status" value="1"/>
</dbReference>
<dbReference type="SUPFAM" id="SSF46785">
    <property type="entry name" value="Winged helix' DNA-binding domain"/>
    <property type="match status" value="1"/>
</dbReference>
<dbReference type="PANTHER" id="PTHR30154:SF54">
    <property type="entry name" value="POSSIBLE TRANSCRIPTIONAL REGULATORY PROTEIN (PROBABLY LRP_ASNC-FAMILY)"/>
    <property type="match status" value="1"/>
</dbReference>
<dbReference type="InterPro" id="IPR011008">
    <property type="entry name" value="Dimeric_a/b-barrel"/>
</dbReference>
<dbReference type="InterPro" id="IPR019888">
    <property type="entry name" value="Tscrpt_reg_AsnC-like"/>
</dbReference>
<evidence type="ECO:0000256" key="1">
    <source>
        <dbReference type="ARBA" id="ARBA00023015"/>
    </source>
</evidence>
<dbReference type="GO" id="GO:0043200">
    <property type="term" value="P:response to amino acid"/>
    <property type="evidence" value="ECO:0007669"/>
    <property type="project" value="TreeGrafter"/>
</dbReference>
<dbReference type="EMBL" id="CP022753">
    <property type="protein sequence ID" value="ASU84002.1"/>
    <property type="molecule type" value="Genomic_DNA"/>
</dbReference>
<evidence type="ECO:0000313" key="6">
    <source>
        <dbReference type="Proteomes" id="UP000215005"/>
    </source>
</evidence>
<organism evidence="5 6">
    <name type="scientific">Nocardiopsis gilva YIM 90087</name>
    <dbReference type="NCBI Taxonomy" id="1235441"/>
    <lineage>
        <taxon>Bacteria</taxon>
        <taxon>Bacillati</taxon>
        <taxon>Actinomycetota</taxon>
        <taxon>Actinomycetes</taxon>
        <taxon>Streptosporangiales</taxon>
        <taxon>Nocardiopsidaceae</taxon>
        <taxon>Nocardiopsis</taxon>
    </lineage>
</organism>
<name>A0A223S7F2_9ACTN</name>
<accession>A0A223S7F2</accession>
<keyword evidence="6" id="KW-1185">Reference proteome</keyword>
<feature type="domain" description="HTH asnC-type" evidence="4">
    <location>
        <begin position="7"/>
        <end position="68"/>
    </location>
</feature>
<dbReference type="PANTHER" id="PTHR30154">
    <property type="entry name" value="LEUCINE-RESPONSIVE REGULATORY PROTEIN"/>
    <property type="match status" value="1"/>
</dbReference>
<dbReference type="GO" id="GO:0005829">
    <property type="term" value="C:cytosol"/>
    <property type="evidence" value="ECO:0007669"/>
    <property type="project" value="TreeGrafter"/>
</dbReference>
<dbReference type="Gene3D" id="3.30.70.920">
    <property type="match status" value="1"/>
</dbReference>
<dbReference type="GO" id="GO:0043565">
    <property type="term" value="F:sequence-specific DNA binding"/>
    <property type="evidence" value="ECO:0007669"/>
    <property type="project" value="InterPro"/>
</dbReference>
<dbReference type="InterPro" id="IPR036390">
    <property type="entry name" value="WH_DNA-bd_sf"/>
</dbReference>
<dbReference type="KEGG" id="ngv:CDO52_15490"/>
<gene>
    <name evidence="5" type="ORF">CDO52_15490</name>
</gene>
<reference evidence="5 6" key="1">
    <citation type="submission" date="2017-08" db="EMBL/GenBank/DDBJ databases">
        <title>The complete genome sequence of Nocardiopsis gilva YIM 90087.</title>
        <authorList>
            <person name="Yin M."/>
            <person name="Tang S."/>
        </authorList>
    </citation>
    <scope>NUCLEOTIDE SEQUENCE [LARGE SCALE GENOMIC DNA]</scope>
    <source>
        <strain evidence="5 6">YIM 90087</strain>
    </source>
</reference>
<keyword evidence="2" id="KW-0238">DNA-binding</keyword>
<evidence type="ECO:0000313" key="5">
    <source>
        <dbReference type="EMBL" id="ASU84002.1"/>
    </source>
</evidence>
<dbReference type="InterPro" id="IPR000485">
    <property type="entry name" value="AsnC-type_HTH_dom"/>
</dbReference>
<dbReference type="Pfam" id="PF01037">
    <property type="entry name" value="AsnC_trans_reg"/>
    <property type="match status" value="1"/>
</dbReference>
<dbReference type="RefSeq" id="WP_017619090.1">
    <property type="nucleotide sequence ID" value="NZ_ANBG01000223.1"/>
</dbReference>
<proteinExistence type="predicted"/>
<dbReference type="PRINTS" id="PR00033">
    <property type="entry name" value="HTHASNC"/>
</dbReference>
<evidence type="ECO:0000256" key="2">
    <source>
        <dbReference type="ARBA" id="ARBA00023125"/>
    </source>
</evidence>
<dbReference type="SMART" id="SM00344">
    <property type="entry name" value="HTH_ASNC"/>
    <property type="match status" value="1"/>
</dbReference>
<evidence type="ECO:0000256" key="3">
    <source>
        <dbReference type="ARBA" id="ARBA00023163"/>
    </source>
</evidence>
<dbReference type="InterPro" id="IPR036388">
    <property type="entry name" value="WH-like_DNA-bd_sf"/>
</dbReference>
<dbReference type="AlphaFoldDB" id="A0A223S7F2"/>
<protein>
    <submittedName>
        <fullName evidence="5">Lrp/AsnC family transcriptional regulator</fullName>
    </submittedName>
</protein>
<dbReference type="Proteomes" id="UP000215005">
    <property type="component" value="Chromosome"/>
</dbReference>
<keyword evidence="3" id="KW-0804">Transcription</keyword>
<keyword evidence="1" id="KW-0805">Transcription regulation</keyword>
<dbReference type="PROSITE" id="PS50956">
    <property type="entry name" value="HTH_ASNC_2"/>
    <property type="match status" value="1"/>
</dbReference>
<evidence type="ECO:0000259" key="4">
    <source>
        <dbReference type="PROSITE" id="PS50956"/>
    </source>
</evidence>
<dbReference type="OrthoDB" id="4411089at2"/>